<dbReference type="RefSeq" id="WP_084566229.1">
    <property type="nucleotide sequence ID" value="NZ_FTNC01000033.1"/>
</dbReference>
<dbReference type="GO" id="GO:0015627">
    <property type="term" value="C:type II protein secretion system complex"/>
    <property type="evidence" value="ECO:0007669"/>
    <property type="project" value="TreeGrafter"/>
</dbReference>
<evidence type="ECO:0000313" key="6">
    <source>
        <dbReference type="EMBL" id="SIR53070.1"/>
    </source>
</evidence>
<dbReference type="SMART" id="SM00965">
    <property type="entry name" value="STN"/>
    <property type="match status" value="1"/>
</dbReference>
<dbReference type="Gene3D" id="3.30.1370.130">
    <property type="match status" value="1"/>
</dbReference>
<dbReference type="STRING" id="56779.SAMN05421834_13315"/>
<reference evidence="7" key="1">
    <citation type="submission" date="2017-01" db="EMBL/GenBank/DDBJ databases">
        <authorList>
            <person name="Varghese N."/>
            <person name="Submissions S."/>
        </authorList>
    </citation>
    <scope>NUCLEOTIDE SEQUENCE [LARGE SCALE GENOMIC DNA]</scope>
    <source>
        <strain evidence="7">ATCC 700103</strain>
    </source>
</reference>
<dbReference type="InterPro" id="IPR050810">
    <property type="entry name" value="Bact_Secretion_Sys_Channel"/>
</dbReference>
<dbReference type="Proteomes" id="UP000185669">
    <property type="component" value="Unassembled WGS sequence"/>
</dbReference>
<feature type="domain" description="Secretin/TonB short N-terminal" evidence="5">
    <location>
        <begin position="56"/>
        <end position="104"/>
    </location>
</feature>
<dbReference type="InterPro" id="IPR004846">
    <property type="entry name" value="T2SS/T3SS_dom"/>
</dbReference>
<keyword evidence="2" id="KW-0472">Membrane</keyword>
<dbReference type="GO" id="GO:0019867">
    <property type="term" value="C:outer membrane"/>
    <property type="evidence" value="ECO:0007669"/>
    <property type="project" value="InterPro"/>
</dbReference>
<gene>
    <name evidence="6" type="ORF">SAMN05421834_13315</name>
</gene>
<dbReference type="OrthoDB" id="43068at2"/>
<dbReference type="Pfam" id="PF00263">
    <property type="entry name" value="Secretin"/>
    <property type="match status" value="1"/>
</dbReference>
<keyword evidence="7" id="KW-1185">Reference proteome</keyword>
<dbReference type="PANTHER" id="PTHR30332">
    <property type="entry name" value="PROBABLE GENERAL SECRETION PATHWAY PROTEIN D"/>
    <property type="match status" value="1"/>
</dbReference>
<evidence type="ECO:0000256" key="3">
    <source>
        <dbReference type="ARBA" id="ARBA00023237"/>
    </source>
</evidence>
<dbReference type="PRINTS" id="PR00811">
    <property type="entry name" value="BCTERIALGSPD"/>
</dbReference>
<organism evidence="6 7">
    <name type="scientific">Halanaerobium kushneri</name>
    <dbReference type="NCBI Taxonomy" id="56779"/>
    <lineage>
        <taxon>Bacteria</taxon>
        <taxon>Bacillati</taxon>
        <taxon>Bacillota</taxon>
        <taxon>Clostridia</taxon>
        <taxon>Halanaerobiales</taxon>
        <taxon>Halanaerobiaceae</taxon>
        <taxon>Halanaerobium</taxon>
    </lineage>
</organism>
<dbReference type="EMBL" id="FTNC01000033">
    <property type="protein sequence ID" value="SIR53070.1"/>
    <property type="molecule type" value="Genomic_DNA"/>
</dbReference>
<name>A0A1N7BP16_9FIRM</name>
<evidence type="ECO:0000313" key="7">
    <source>
        <dbReference type="Proteomes" id="UP000185669"/>
    </source>
</evidence>
<evidence type="ECO:0000256" key="4">
    <source>
        <dbReference type="RuleBase" id="RU004003"/>
    </source>
</evidence>
<dbReference type="AlphaFoldDB" id="A0A1N7BP16"/>
<accession>A0A1N7BP16</accession>
<dbReference type="InterPro" id="IPR001775">
    <property type="entry name" value="GspD/PilQ"/>
</dbReference>
<evidence type="ECO:0000256" key="1">
    <source>
        <dbReference type="ARBA" id="ARBA00022448"/>
    </source>
</evidence>
<proteinExistence type="inferred from homology"/>
<comment type="similarity">
    <text evidence="4">Belongs to the bacterial secretin family.</text>
</comment>
<keyword evidence="1" id="KW-0813">Transport</keyword>
<dbReference type="PANTHER" id="PTHR30332:SF17">
    <property type="entry name" value="TYPE IV PILIATION SYSTEM PROTEIN DR_0774-RELATED"/>
    <property type="match status" value="1"/>
</dbReference>
<evidence type="ECO:0000259" key="5">
    <source>
        <dbReference type="SMART" id="SM00965"/>
    </source>
</evidence>
<protein>
    <submittedName>
        <fullName evidence="6">Type IV pilus assembly protein PilQ</fullName>
    </submittedName>
</protein>
<evidence type="ECO:0000256" key="2">
    <source>
        <dbReference type="ARBA" id="ARBA00023136"/>
    </source>
</evidence>
<sequence>MKSRIAFNILIIIILIFICLGTTAAQEDSDEPMVSALYFESDIREALNDLVLQSGVNIIADDTVQGLVTLDLENVPLEKALKMILLSGGYSFRRFEDYYLVSMADPRSPAFQHMAESRNIKLKYITTSEARDLLPAFYDPFLRSSEERNSITITATPAIIEEFITEVNKIDSPSEQIQIQLVVTEISSDLVKEYGADLFDYLREEIVGSDGLIYNNESVELSWYGSSDRILTNLKALEKKEDLEIKADPRLIVQNRGTGTLFIGEEQVIILEPEDASARLERVEVGVALEVSPRIIGKDEIELNISPSISHFTEEMDQRLRIRRSEITSVIHTQDKETLVMAGMTIENRRDNIRKVPILGDIPLIRWFFRQDRKEDSERELLMFITTEIINPAE</sequence>
<keyword evidence="3" id="KW-0998">Cell outer membrane</keyword>
<dbReference type="GO" id="GO:0009306">
    <property type="term" value="P:protein secretion"/>
    <property type="evidence" value="ECO:0007669"/>
    <property type="project" value="InterPro"/>
</dbReference>
<dbReference type="InterPro" id="IPR011662">
    <property type="entry name" value="Secretin/TonB_short_N"/>
</dbReference>